<name>A0AAE1T3I6_9SOLA</name>
<dbReference type="Proteomes" id="UP001291623">
    <property type="component" value="Unassembled WGS sequence"/>
</dbReference>
<sequence length="109" mass="12306">MQVIARIYMIFGLSKCIQQSSKQTITYILLYEHQVKIMPQFVMCPIRQFKKYGSFSPWTIILRDLFFLPFPKTLLNSCSSSSTSTPDKGVGAALCSSLPANDFISLRNG</sequence>
<protein>
    <submittedName>
        <fullName evidence="1">Uncharacterized protein</fullName>
    </submittedName>
</protein>
<gene>
    <name evidence="1" type="ORF">RND71_002178</name>
</gene>
<evidence type="ECO:0000313" key="1">
    <source>
        <dbReference type="EMBL" id="KAK4380316.1"/>
    </source>
</evidence>
<keyword evidence="2" id="KW-1185">Reference proteome</keyword>
<accession>A0AAE1T3I6</accession>
<proteinExistence type="predicted"/>
<evidence type="ECO:0000313" key="2">
    <source>
        <dbReference type="Proteomes" id="UP001291623"/>
    </source>
</evidence>
<dbReference type="EMBL" id="JAVYJV010000001">
    <property type="protein sequence ID" value="KAK4380316.1"/>
    <property type="molecule type" value="Genomic_DNA"/>
</dbReference>
<organism evidence="1 2">
    <name type="scientific">Anisodus tanguticus</name>
    <dbReference type="NCBI Taxonomy" id="243964"/>
    <lineage>
        <taxon>Eukaryota</taxon>
        <taxon>Viridiplantae</taxon>
        <taxon>Streptophyta</taxon>
        <taxon>Embryophyta</taxon>
        <taxon>Tracheophyta</taxon>
        <taxon>Spermatophyta</taxon>
        <taxon>Magnoliopsida</taxon>
        <taxon>eudicotyledons</taxon>
        <taxon>Gunneridae</taxon>
        <taxon>Pentapetalae</taxon>
        <taxon>asterids</taxon>
        <taxon>lamiids</taxon>
        <taxon>Solanales</taxon>
        <taxon>Solanaceae</taxon>
        <taxon>Solanoideae</taxon>
        <taxon>Hyoscyameae</taxon>
        <taxon>Anisodus</taxon>
    </lineage>
</organism>
<reference evidence="1" key="1">
    <citation type="submission" date="2023-12" db="EMBL/GenBank/DDBJ databases">
        <title>Genome assembly of Anisodus tanguticus.</title>
        <authorList>
            <person name="Wang Y.-J."/>
        </authorList>
    </citation>
    <scope>NUCLEOTIDE SEQUENCE</scope>
    <source>
        <strain evidence="1">KB-2021</strain>
        <tissue evidence="1">Leaf</tissue>
    </source>
</reference>
<comment type="caution">
    <text evidence="1">The sequence shown here is derived from an EMBL/GenBank/DDBJ whole genome shotgun (WGS) entry which is preliminary data.</text>
</comment>
<dbReference type="AlphaFoldDB" id="A0AAE1T3I6"/>